<feature type="transmembrane region" description="Helical" evidence="1">
    <location>
        <begin position="73"/>
        <end position="95"/>
    </location>
</feature>
<organism evidence="2 3">
    <name type="scientific">Maritimibacter harenae</name>
    <dbReference type="NCBI Taxonomy" id="2606218"/>
    <lineage>
        <taxon>Bacteria</taxon>
        <taxon>Pseudomonadati</taxon>
        <taxon>Pseudomonadota</taxon>
        <taxon>Alphaproteobacteria</taxon>
        <taxon>Rhodobacterales</taxon>
        <taxon>Roseobacteraceae</taxon>
        <taxon>Maritimibacter</taxon>
    </lineage>
</organism>
<gene>
    <name evidence="2" type="ORF">GQE99_13505</name>
</gene>
<keyword evidence="1" id="KW-0472">Membrane</keyword>
<keyword evidence="1" id="KW-0812">Transmembrane</keyword>
<reference evidence="2 3" key="1">
    <citation type="submission" date="2019-12" db="EMBL/GenBank/DDBJ databases">
        <title>Maritimibacter sp. nov. sp. isolated from sea sand.</title>
        <authorList>
            <person name="Kim J."/>
            <person name="Jeong S.E."/>
            <person name="Jung H.S."/>
            <person name="Jeon C.O."/>
        </authorList>
    </citation>
    <scope>NUCLEOTIDE SEQUENCE [LARGE SCALE GENOMIC DNA]</scope>
    <source>
        <strain evidence="2 3">DP07</strain>
    </source>
</reference>
<dbReference type="EMBL" id="WTUX01000017">
    <property type="protein sequence ID" value="MZR14033.1"/>
    <property type="molecule type" value="Genomic_DNA"/>
</dbReference>
<accession>A0A845M8T3</accession>
<dbReference type="Proteomes" id="UP000467322">
    <property type="component" value="Unassembled WGS sequence"/>
</dbReference>
<protein>
    <submittedName>
        <fullName evidence="2">Uncharacterized protein</fullName>
    </submittedName>
</protein>
<sequence>MGHFIALFFGGAFVANMLPHLLAGIQGRLFPSPFASPPGRGMSPPVVNVIWGSVNGVAGWALLCPVGALDPGALADLAVAGSGGFLMALMLAWHFGRVMAEAGRA</sequence>
<dbReference type="AlphaFoldDB" id="A0A845M8T3"/>
<keyword evidence="1" id="KW-1133">Transmembrane helix</keyword>
<evidence type="ECO:0000313" key="3">
    <source>
        <dbReference type="Proteomes" id="UP000467322"/>
    </source>
</evidence>
<feature type="transmembrane region" description="Helical" evidence="1">
    <location>
        <begin position="48"/>
        <end position="66"/>
    </location>
</feature>
<proteinExistence type="predicted"/>
<keyword evidence="3" id="KW-1185">Reference proteome</keyword>
<evidence type="ECO:0000256" key="1">
    <source>
        <dbReference type="SAM" id="Phobius"/>
    </source>
</evidence>
<name>A0A845M8T3_9RHOB</name>
<dbReference type="RefSeq" id="WP_161352157.1">
    <property type="nucleotide sequence ID" value="NZ_WTUX01000017.1"/>
</dbReference>
<comment type="caution">
    <text evidence="2">The sequence shown here is derived from an EMBL/GenBank/DDBJ whole genome shotgun (WGS) entry which is preliminary data.</text>
</comment>
<evidence type="ECO:0000313" key="2">
    <source>
        <dbReference type="EMBL" id="MZR14033.1"/>
    </source>
</evidence>